<dbReference type="SUPFAM" id="SSF52096">
    <property type="entry name" value="ClpP/crotonase"/>
    <property type="match status" value="1"/>
</dbReference>
<evidence type="ECO:0000313" key="2">
    <source>
        <dbReference type="Proteomes" id="UP000225978"/>
    </source>
</evidence>
<evidence type="ECO:0000313" key="1">
    <source>
        <dbReference type="EMBL" id="APC46053.1"/>
    </source>
</evidence>
<organism evidence="1 2">
    <name type="scientific">Vibrio phage vB_VspP_pVa5</name>
    <dbReference type="NCBI Taxonomy" id="1913109"/>
    <lineage>
        <taxon>Viruses</taxon>
        <taxon>Duplodnaviria</taxon>
        <taxon>Heunggongvirae</taxon>
        <taxon>Uroviricota</taxon>
        <taxon>Caudoviricetes</taxon>
        <taxon>Schitoviridae</taxon>
        <taxon>Pontosvirinae</taxon>
        <taxon>Galateavirus</taxon>
        <taxon>Galateavirus PVA5</taxon>
    </lineage>
</organism>
<dbReference type="InterPro" id="IPR023562">
    <property type="entry name" value="ClpP/TepA"/>
</dbReference>
<dbReference type="InterPro" id="IPR029045">
    <property type="entry name" value="ClpP/crotonase-like_dom_sf"/>
</dbReference>
<protein>
    <submittedName>
        <fullName evidence="1">ATP-dependent protease protein subunit</fullName>
    </submittedName>
</protein>
<gene>
    <name evidence="1" type="ORF">vBVspPpVa5_0107</name>
</gene>
<dbReference type="Gene3D" id="3.90.226.10">
    <property type="entry name" value="2-enoyl-CoA Hydratase, Chain A, domain 1"/>
    <property type="match status" value="1"/>
</dbReference>
<name>A0A1J0GV51_9CAUD</name>
<dbReference type="Proteomes" id="UP000225978">
    <property type="component" value="Segment"/>
</dbReference>
<dbReference type="EMBL" id="KX889068">
    <property type="protein sequence ID" value="APC46053.1"/>
    <property type="molecule type" value="Genomic_DNA"/>
</dbReference>
<accession>A0A1J0GV51</accession>
<reference evidence="1 2" key="1">
    <citation type="journal article" date="2017" name="Viruses">
        <title>Stumbling across the Same Phage: Comparative Genomics of Widespread Temperate Phages Infecting the Fish Pathogen Vibrio anguillarum.</title>
        <authorList>
            <person name="Kalatzis P.G."/>
            <person name="Rorbo N.I."/>
            <person name="Castillo D."/>
            <person name="Mauritzen J.J."/>
            <person name="Jorgensen J."/>
            <person name="Kokkari C."/>
            <person name="Zhang F."/>
            <person name="Katharios P."/>
            <person name="Middelboe M."/>
        </authorList>
    </citation>
    <scope>NUCLEOTIDE SEQUENCE [LARGE SCALE GENOMIC DNA]</scope>
</reference>
<keyword evidence="1" id="KW-0645">Protease</keyword>
<keyword evidence="2" id="KW-1185">Reference proteome</keyword>
<dbReference type="Pfam" id="PF00574">
    <property type="entry name" value="CLP_protease"/>
    <property type="match status" value="1"/>
</dbReference>
<dbReference type="GO" id="GO:0008233">
    <property type="term" value="F:peptidase activity"/>
    <property type="evidence" value="ECO:0007669"/>
    <property type="project" value="UniProtKB-KW"/>
</dbReference>
<proteinExistence type="predicted"/>
<dbReference type="GO" id="GO:0006508">
    <property type="term" value="P:proteolysis"/>
    <property type="evidence" value="ECO:0007669"/>
    <property type="project" value="UniProtKB-KW"/>
</dbReference>
<keyword evidence="1" id="KW-0378">Hydrolase</keyword>
<sequence length="186" mass="20955">MIDLLIPKAPAKDIPLFTDHGDYRVGYIDLLEAIEQPSDYSREFEILRQARKGDKVLVTINTPGGRLDTAVHLIDAIEQCKGNVTARLVGDGFSAGSLIFLACKNKQVGKFGSLMLHRESGGIVGKGSDTEKQMEYQKKYMNEVYADIYSKYLDERDVERLMDGTDLWFSANETKALVSKTYYEEK</sequence>